<name>A0ABS4JJS5_9BACL</name>
<comment type="caution">
    <text evidence="1">The sequence shown here is derived from an EMBL/GenBank/DDBJ whole genome shotgun (WGS) entry which is preliminary data.</text>
</comment>
<evidence type="ECO:0000313" key="2">
    <source>
        <dbReference type="Proteomes" id="UP001519288"/>
    </source>
</evidence>
<gene>
    <name evidence="1" type="ORF">J2Z69_003014</name>
</gene>
<dbReference type="EMBL" id="JAGGLD010000005">
    <property type="protein sequence ID" value="MBP2001958.1"/>
    <property type="molecule type" value="Genomic_DNA"/>
</dbReference>
<dbReference type="SUPFAM" id="SSF55729">
    <property type="entry name" value="Acyl-CoA N-acyltransferases (Nat)"/>
    <property type="match status" value="1"/>
</dbReference>
<organism evidence="1 2">
    <name type="scientific">Paenibacillus shirakamiensis</name>
    <dbReference type="NCBI Taxonomy" id="1265935"/>
    <lineage>
        <taxon>Bacteria</taxon>
        <taxon>Bacillati</taxon>
        <taxon>Bacillota</taxon>
        <taxon>Bacilli</taxon>
        <taxon>Bacillales</taxon>
        <taxon>Paenibacillaceae</taxon>
        <taxon>Paenibacillus</taxon>
    </lineage>
</organism>
<proteinExistence type="predicted"/>
<protein>
    <recommendedName>
        <fullName evidence="3">BioF2-like acetyltransferase domain-containing protein</fullName>
    </recommendedName>
</protein>
<dbReference type="Proteomes" id="UP001519288">
    <property type="component" value="Unassembled WGS sequence"/>
</dbReference>
<dbReference type="RefSeq" id="WP_209864188.1">
    <property type="nucleotide sequence ID" value="NZ_JAGGLD010000005.1"/>
</dbReference>
<keyword evidence="2" id="KW-1185">Reference proteome</keyword>
<dbReference type="InterPro" id="IPR016181">
    <property type="entry name" value="Acyl_CoA_acyltransferase"/>
</dbReference>
<evidence type="ECO:0000313" key="1">
    <source>
        <dbReference type="EMBL" id="MBP2001958.1"/>
    </source>
</evidence>
<accession>A0ABS4JJS5</accession>
<evidence type="ECO:0008006" key="3">
    <source>
        <dbReference type="Google" id="ProtNLM"/>
    </source>
</evidence>
<sequence>MYEPSLLERWAAFNREKWGCSTTIHRFQQEGSDSYCESLFFLNKKGKLYLPPLNSYHPTLFHPTNTAKSYKISTQWHEAAELLMRKIGSTAGTAGFCLPPEFSDIRPFLWEGYQIGVKYTYYLDFPYAPETISGDIRSRIRRAESEGYTTRRTTHMGDVYPCLLGTEARQGFTHQLLLQDLERAQEMLGAEAFRCYVCYSPHGQPVSTNIVLLLDSDRAQSWVAGSLPEHLSKGVVQQLQHVLLQDISSLAIKGIDLAGANIRSVAKAKAAWGAYLIPYFVIQKRGWKDMLRSGWKWWQFYRNMRQDIVSKKL</sequence>
<dbReference type="Gene3D" id="3.40.630.30">
    <property type="match status" value="1"/>
</dbReference>
<reference evidence="1 2" key="1">
    <citation type="submission" date="2021-03" db="EMBL/GenBank/DDBJ databases">
        <title>Genomic Encyclopedia of Type Strains, Phase IV (KMG-IV): sequencing the most valuable type-strain genomes for metagenomic binning, comparative biology and taxonomic classification.</title>
        <authorList>
            <person name="Goeker M."/>
        </authorList>
    </citation>
    <scope>NUCLEOTIDE SEQUENCE [LARGE SCALE GENOMIC DNA]</scope>
    <source>
        <strain evidence="1 2">DSM 26806</strain>
    </source>
</reference>